<dbReference type="EMBL" id="CP048685">
    <property type="protein sequence ID" value="QPJ61954.1"/>
    <property type="molecule type" value="Genomic_DNA"/>
</dbReference>
<sequence>MFAEAFPNIANSPSLVWVVASICLHIVNTFIGLTMAFHKSTPSRVRMHLVFYCCILLCLSMYLVLNGVHGENTIFDYGVGLYFITILPLSVKWDNLVHGLVAVVGLTLLPVLILLQI</sequence>
<dbReference type="AlphaFoldDB" id="A0A7T0G030"/>
<evidence type="ECO:0000256" key="1">
    <source>
        <dbReference type="SAM" id="Phobius"/>
    </source>
</evidence>
<protein>
    <submittedName>
        <fullName evidence="2">Uncharacterized protein</fullName>
    </submittedName>
</protein>
<dbReference type="Proteomes" id="UP000594688">
    <property type="component" value="Chromosome"/>
</dbReference>
<keyword evidence="1" id="KW-0472">Membrane</keyword>
<evidence type="ECO:0000313" key="2">
    <source>
        <dbReference type="EMBL" id="QPJ61954.1"/>
    </source>
</evidence>
<keyword evidence="1" id="KW-1133">Transmembrane helix</keyword>
<feature type="transmembrane region" description="Helical" evidence="1">
    <location>
        <begin position="15"/>
        <end position="37"/>
    </location>
</feature>
<proteinExistence type="predicted"/>
<organism evidence="2 3">
    <name type="scientific">Candidatus Nitronauta litoralis</name>
    <dbReference type="NCBI Taxonomy" id="2705533"/>
    <lineage>
        <taxon>Bacteria</taxon>
        <taxon>Pseudomonadati</taxon>
        <taxon>Nitrospinota/Tectimicrobiota group</taxon>
        <taxon>Nitrospinota</taxon>
        <taxon>Nitrospinia</taxon>
        <taxon>Nitrospinales</taxon>
        <taxon>Nitrospinaceae</taxon>
        <taxon>Candidatus Nitronauta</taxon>
    </lineage>
</organism>
<reference evidence="2 3" key="1">
    <citation type="submission" date="2020-02" db="EMBL/GenBank/DDBJ databases">
        <title>Genomic and physiological characterization of two novel Nitrospinaceae genera.</title>
        <authorList>
            <person name="Mueller A.J."/>
            <person name="Jung M.-Y."/>
            <person name="Strachan C.R."/>
            <person name="Herbold C.W."/>
            <person name="Kirkegaard R.H."/>
            <person name="Daims H."/>
        </authorList>
    </citation>
    <scope>NUCLEOTIDE SEQUENCE [LARGE SCALE GENOMIC DNA]</scope>
    <source>
        <strain evidence="2">EB</strain>
    </source>
</reference>
<name>A0A7T0G030_9BACT</name>
<dbReference type="KEGG" id="nli:G3M70_08735"/>
<evidence type="ECO:0000313" key="3">
    <source>
        <dbReference type="Proteomes" id="UP000594688"/>
    </source>
</evidence>
<keyword evidence="1" id="KW-0812">Transmembrane</keyword>
<feature type="transmembrane region" description="Helical" evidence="1">
    <location>
        <begin position="96"/>
        <end position="115"/>
    </location>
</feature>
<feature type="transmembrane region" description="Helical" evidence="1">
    <location>
        <begin position="49"/>
        <end position="68"/>
    </location>
</feature>
<accession>A0A7T0G030</accession>
<gene>
    <name evidence="2" type="ORF">G3M70_08735</name>
</gene>